<feature type="compositionally biased region" description="Polar residues" evidence="1">
    <location>
        <begin position="416"/>
        <end position="430"/>
    </location>
</feature>
<proteinExistence type="predicted"/>
<reference evidence="2" key="1">
    <citation type="submission" date="2022-10" db="EMBL/GenBank/DDBJ databases">
        <title>Tapping the CABI collections for fungal endophytes: first genome assemblies for Collariella, Neodidymelliopsis, Ascochyta clinopodiicola, Didymella pomorum, Didymosphaeria variabile, Neocosmospora piperis and Neocucurbitaria cava.</title>
        <authorList>
            <person name="Hill R."/>
        </authorList>
    </citation>
    <scope>NUCLEOTIDE SEQUENCE</scope>
    <source>
        <strain evidence="2">IMI 355082</strain>
    </source>
</reference>
<comment type="caution">
    <text evidence="2">The sequence shown here is derived from an EMBL/GenBank/DDBJ whole genome shotgun (WGS) entry which is preliminary data.</text>
</comment>
<feature type="compositionally biased region" description="Acidic residues" evidence="1">
    <location>
        <begin position="131"/>
        <end position="145"/>
    </location>
</feature>
<organism evidence="2 3">
    <name type="scientific">Gnomoniopsis smithogilvyi</name>
    <dbReference type="NCBI Taxonomy" id="1191159"/>
    <lineage>
        <taxon>Eukaryota</taxon>
        <taxon>Fungi</taxon>
        <taxon>Dikarya</taxon>
        <taxon>Ascomycota</taxon>
        <taxon>Pezizomycotina</taxon>
        <taxon>Sordariomycetes</taxon>
        <taxon>Sordariomycetidae</taxon>
        <taxon>Diaporthales</taxon>
        <taxon>Gnomoniaceae</taxon>
        <taxon>Gnomoniopsis</taxon>
    </lineage>
</organism>
<feature type="compositionally biased region" description="Basic and acidic residues" evidence="1">
    <location>
        <begin position="380"/>
        <end position="403"/>
    </location>
</feature>
<feature type="region of interest" description="Disordered" evidence="1">
    <location>
        <begin position="350"/>
        <end position="547"/>
    </location>
</feature>
<keyword evidence="3" id="KW-1185">Reference proteome</keyword>
<feature type="compositionally biased region" description="Acidic residues" evidence="1">
    <location>
        <begin position="212"/>
        <end position="225"/>
    </location>
</feature>
<feature type="region of interest" description="Disordered" evidence="1">
    <location>
        <begin position="76"/>
        <end position="315"/>
    </location>
</feature>
<dbReference type="Proteomes" id="UP001140453">
    <property type="component" value="Unassembled WGS sequence"/>
</dbReference>
<evidence type="ECO:0000313" key="2">
    <source>
        <dbReference type="EMBL" id="KAJ4386074.1"/>
    </source>
</evidence>
<name>A0A9W8YIS9_9PEZI</name>
<dbReference type="EMBL" id="JAPEVB010000006">
    <property type="protein sequence ID" value="KAJ4386074.1"/>
    <property type="molecule type" value="Genomic_DNA"/>
</dbReference>
<evidence type="ECO:0000313" key="3">
    <source>
        <dbReference type="Proteomes" id="UP001140453"/>
    </source>
</evidence>
<sequence length="547" mass="58729">MSPFFHGAVRPVKKYPRPWSLNPRLNPDLNKGNARMSILGLPSFETGIDLPVFNGLYPKPSRDELTKVDEAVVVSSNGDLDSESTKEQPHEAGVPIAQTAEPISVARTLNRANAAPEGGDSVGDKGQLESLVEEPEAEEAVDEDSKEITAPQSLEPASAPVPDEKAPPASEPLSVASPSLNDRVDHSSSEETSPAIEIREATQPQVDGAGLTEEETEDRTEDDEGHPDPVEAPAEIPDSPLQQAEDIPVEPLPAIIEEPAGSEEQMQSLENPDSGVDDQTEVVSGPAGLGPLEVIKEEPVASEEPAITSHDDSAVDEAELQVDKAVEDEKTTIGGLEPVHEAPEILEDTAAREATPVNSVNVHDANAASDEEATDNTTPVDKRREYFGVSDAEDHAVDRKDSMFETPFETPMEKQSLATEGSTPFETSFETPMERPFWASGAAAQHAPEEFLADDEPAEGPFIPRHSPDVADSATEDATQTWGRPHNSKQFDDDDDDDDDVEEHQVAPSVGTASAAESATDVEPLLSDEQLDVDDEFRPGVKVDYTT</sequence>
<accession>A0A9W8YIS9</accession>
<evidence type="ECO:0000256" key="1">
    <source>
        <dbReference type="SAM" id="MobiDB-lite"/>
    </source>
</evidence>
<gene>
    <name evidence="2" type="ORF">N0V93_008966</name>
</gene>
<feature type="compositionally biased region" description="Acidic residues" evidence="1">
    <location>
        <begin position="492"/>
        <end position="502"/>
    </location>
</feature>
<protein>
    <submittedName>
        <fullName evidence="2">Uncharacterized protein</fullName>
    </submittedName>
</protein>
<dbReference type="OrthoDB" id="5245589at2759"/>
<dbReference type="AlphaFoldDB" id="A0A9W8YIS9"/>